<dbReference type="PANTHER" id="PTHR43298">
    <property type="entry name" value="MULTIDRUG RESISTANCE PROTEIN NORM-RELATED"/>
    <property type="match status" value="1"/>
</dbReference>
<evidence type="ECO:0000256" key="1">
    <source>
        <dbReference type="ARBA" id="ARBA00022448"/>
    </source>
</evidence>
<evidence type="ECO:0000256" key="2">
    <source>
        <dbReference type="SAM" id="Phobius"/>
    </source>
</evidence>
<keyword evidence="2" id="KW-1133">Transmembrane helix</keyword>
<dbReference type="GO" id="GO:0042910">
    <property type="term" value="F:xenobiotic transmembrane transporter activity"/>
    <property type="evidence" value="ECO:0007669"/>
    <property type="project" value="InterPro"/>
</dbReference>
<keyword evidence="2" id="KW-0812">Transmembrane</keyword>
<protein>
    <submittedName>
        <fullName evidence="3">Na+-driven multidrug efflux pump</fullName>
    </submittedName>
</protein>
<dbReference type="Proteomes" id="UP000295793">
    <property type="component" value="Unassembled WGS sequence"/>
</dbReference>
<feature type="transmembrane region" description="Helical" evidence="2">
    <location>
        <begin position="42"/>
        <end position="60"/>
    </location>
</feature>
<feature type="transmembrane region" description="Helical" evidence="2">
    <location>
        <begin position="318"/>
        <end position="337"/>
    </location>
</feature>
<dbReference type="Pfam" id="PF01554">
    <property type="entry name" value="MatE"/>
    <property type="match status" value="2"/>
</dbReference>
<feature type="transmembrane region" description="Helical" evidence="2">
    <location>
        <begin position="390"/>
        <end position="415"/>
    </location>
</feature>
<dbReference type="AlphaFoldDB" id="A0A4R3I9W6"/>
<name>A0A4R3I9W6_9GAMM</name>
<feature type="transmembrane region" description="Helical" evidence="2">
    <location>
        <begin position="12"/>
        <end position="36"/>
    </location>
</feature>
<evidence type="ECO:0000313" key="4">
    <source>
        <dbReference type="Proteomes" id="UP000295793"/>
    </source>
</evidence>
<dbReference type="InterPro" id="IPR050222">
    <property type="entry name" value="MATE_MdtK"/>
</dbReference>
<reference evidence="3 4" key="1">
    <citation type="submission" date="2019-03" db="EMBL/GenBank/DDBJ databases">
        <title>Genomic Encyclopedia of Archaeal and Bacterial Type Strains, Phase II (KMG-II): from individual species to whole genera.</title>
        <authorList>
            <person name="Goeker M."/>
        </authorList>
    </citation>
    <scope>NUCLEOTIDE SEQUENCE [LARGE SCALE GENOMIC DNA]</scope>
    <source>
        <strain evidence="3 4">DSM 15388</strain>
    </source>
</reference>
<accession>A0A4R3I9W6</accession>
<dbReference type="EMBL" id="SLZR01000007">
    <property type="protein sequence ID" value="TCS41105.1"/>
    <property type="molecule type" value="Genomic_DNA"/>
</dbReference>
<keyword evidence="2" id="KW-0472">Membrane</keyword>
<gene>
    <name evidence="3" type="ORF">BCF53_107119</name>
</gene>
<dbReference type="GO" id="GO:0015297">
    <property type="term" value="F:antiporter activity"/>
    <property type="evidence" value="ECO:0007669"/>
    <property type="project" value="InterPro"/>
</dbReference>
<feature type="transmembrane region" description="Helical" evidence="2">
    <location>
        <begin position="189"/>
        <end position="210"/>
    </location>
</feature>
<dbReference type="PANTHER" id="PTHR43298:SF2">
    <property type="entry name" value="FMN_FAD EXPORTER YEEO-RELATED"/>
    <property type="match status" value="1"/>
</dbReference>
<feature type="transmembrane region" description="Helical" evidence="2">
    <location>
        <begin position="130"/>
        <end position="150"/>
    </location>
</feature>
<feature type="transmembrane region" description="Helical" evidence="2">
    <location>
        <begin position="349"/>
        <end position="369"/>
    </location>
</feature>
<dbReference type="RefSeq" id="WP_132701546.1">
    <property type="nucleotide sequence ID" value="NZ_SLZR01000007.1"/>
</dbReference>
<dbReference type="OrthoDB" id="9806302at2"/>
<feature type="transmembrane region" description="Helical" evidence="2">
    <location>
        <begin position="88"/>
        <end position="110"/>
    </location>
</feature>
<organism evidence="3 4">
    <name type="scientific">Reinekea marinisedimentorum</name>
    <dbReference type="NCBI Taxonomy" id="230495"/>
    <lineage>
        <taxon>Bacteria</taxon>
        <taxon>Pseudomonadati</taxon>
        <taxon>Pseudomonadota</taxon>
        <taxon>Gammaproteobacteria</taxon>
        <taxon>Oceanospirillales</taxon>
        <taxon>Saccharospirillaceae</taxon>
        <taxon>Reinekea</taxon>
    </lineage>
</organism>
<keyword evidence="4" id="KW-1185">Reference proteome</keyword>
<sequence>MIISKEHLTQNASLAWPLVLNAILMQSMVLVDLLLVSPLGEIPIAALGIASALVALIVGIQNSIGNGTQMIIARATGAGETAKISTDLIAGFIVNMGFSLSAFIMLLLANHSLLELVSDSLAVTQDAEKYISVAMYTVVVSSVTQVLIVYFNASRKTRIPMYGFLIEIPCNAAISWVLIHGMFGVPALGLLGAALGSLIAVGIRLCYLVIRIRNEQSLNFKFGLENLTGKTLKGHLAEVSPIGANFVILSGGMTLYQMLFAQLSVYDYAAITLVFPWMRIGAQIITSWAHASAITVSQYLGQKNYADIPEFVRQVTNLAQIIAVILAVGFFLFSFVIPKIYPGMEPETLHALVLIAPVYIAMPLVRTYNTLCGNTLRAMGLAFKVLRVHVITQWAIALPLCAAAIFFGLPVYIVFGITILEECLKVLAFRKLQNEQLSTYLPA</sequence>
<feature type="transmembrane region" description="Helical" evidence="2">
    <location>
        <begin position="162"/>
        <end position="183"/>
    </location>
</feature>
<comment type="caution">
    <text evidence="3">The sequence shown here is derived from an EMBL/GenBank/DDBJ whole genome shotgun (WGS) entry which is preliminary data.</text>
</comment>
<dbReference type="GO" id="GO:0005886">
    <property type="term" value="C:plasma membrane"/>
    <property type="evidence" value="ECO:0007669"/>
    <property type="project" value="TreeGrafter"/>
</dbReference>
<evidence type="ECO:0000313" key="3">
    <source>
        <dbReference type="EMBL" id="TCS41105.1"/>
    </source>
</evidence>
<keyword evidence="1" id="KW-0813">Transport</keyword>
<dbReference type="InterPro" id="IPR002528">
    <property type="entry name" value="MATE_fam"/>
</dbReference>
<proteinExistence type="predicted"/>